<evidence type="ECO:0000259" key="4">
    <source>
        <dbReference type="Pfam" id="PF13439"/>
    </source>
</evidence>
<dbReference type="InterPro" id="IPR028098">
    <property type="entry name" value="Glyco_trans_4-like_N"/>
</dbReference>
<dbReference type="Gene3D" id="3.40.50.2000">
    <property type="entry name" value="Glycogen Phosphorylase B"/>
    <property type="match status" value="2"/>
</dbReference>
<keyword evidence="2 5" id="KW-0808">Transferase</keyword>
<dbReference type="PROSITE" id="PS51257">
    <property type="entry name" value="PROKAR_LIPOPROTEIN"/>
    <property type="match status" value="1"/>
</dbReference>
<dbReference type="Pfam" id="PF13439">
    <property type="entry name" value="Glyco_transf_4"/>
    <property type="match status" value="1"/>
</dbReference>
<dbReference type="InterPro" id="IPR001296">
    <property type="entry name" value="Glyco_trans_1"/>
</dbReference>
<evidence type="ECO:0000256" key="1">
    <source>
        <dbReference type="ARBA" id="ARBA00022676"/>
    </source>
</evidence>
<evidence type="ECO:0000313" key="6">
    <source>
        <dbReference type="Proteomes" id="UP000524246"/>
    </source>
</evidence>
<dbReference type="GO" id="GO:0016757">
    <property type="term" value="F:glycosyltransferase activity"/>
    <property type="evidence" value="ECO:0007669"/>
    <property type="project" value="UniProtKB-KW"/>
</dbReference>
<feature type="domain" description="Glycosyltransferase subfamily 4-like N-terminal" evidence="4">
    <location>
        <begin position="151"/>
        <end position="255"/>
    </location>
</feature>
<gene>
    <name evidence="5" type="ORF">GYA55_06245</name>
</gene>
<dbReference type="PANTHER" id="PTHR12526">
    <property type="entry name" value="GLYCOSYLTRANSFERASE"/>
    <property type="match status" value="1"/>
</dbReference>
<dbReference type="AlphaFoldDB" id="A0A7X9IJL2"/>
<name>A0A7X9IJL2_9DELT</name>
<dbReference type="SUPFAM" id="SSF53756">
    <property type="entry name" value="UDP-Glycosyltransferase/glycogen phosphorylase"/>
    <property type="match status" value="1"/>
</dbReference>
<proteinExistence type="predicted"/>
<sequence length="446" mass="50189">MKILMLGWEYPPNISGGLGTACEGLTGALSRLGGFDIDFVVPYLYGGELAAHMRLIDASTGRDALGNLIELAKSIMKDINDDEKSGLRTFRIPSFLSPYWSEEQYKELREKILEGGLNEQELMELFGEDIKQRLKDQKGSHYGRDIFEEVTKFAERVVSLFSRRRYDIIHAHDWMTMPAGVALSRLTGVPLVQHVHSLEYDRSGNGGHPKIREVESVGVKKAKKVIAVSHYTAGIIYKEYGIAREKIAVVHNGVYPRKMILQYKDRKKWPEHVVLFLGRITFQKGPEYFVEAAARVVPHVPDVLFVMAGAGDMLLKVKNRVKELGLEDHFQFPGFLRGAKIEEVFSAADLYVMPSVSEPFGISALEAISFDTPVIISKQSGVSEVLSHALKSDFWDVERMADLMINALCYKDLRSDMVSMARNEISRLRWDAAAKKVAAIYRSVVD</sequence>
<dbReference type="CDD" id="cd03801">
    <property type="entry name" value="GT4_PimA-like"/>
    <property type="match status" value="1"/>
</dbReference>
<dbReference type="EMBL" id="JAAZON010000270">
    <property type="protein sequence ID" value="NMC62755.1"/>
    <property type="molecule type" value="Genomic_DNA"/>
</dbReference>
<protein>
    <submittedName>
        <fullName evidence="5">Glycosyltransferase</fullName>
    </submittedName>
</protein>
<evidence type="ECO:0000259" key="3">
    <source>
        <dbReference type="Pfam" id="PF00534"/>
    </source>
</evidence>
<comment type="caution">
    <text evidence="5">The sequence shown here is derived from an EMBL/GenBank/DDBJ whole genome shotgun (WGS) entry which is preliminary data.</text>
</comment>
<feature type="domain" description="Glycosyl transferase family 1" evidence="3">
    <location>
        <begin position="270"/>
        <end position="423"/>
    </location>
</feature>
<organism evidence="5 6">
    <name type="scientific">SAR324 cluster bacterium</name>
    <dbReference type="NCBI Taxonomy" id="2024889"/>
    <lineage>
        <taxon>Bacteria</taxon>
        <taxon>Deltaproteobacteria</taxon>
        <taxon>SAR324 cluster</taxon>
    </lineage>
</organism>
<keyword evidence="1" id="KW-0328">Glycosyltransferase</keyword>
<dbReference type="PANTHER" id="PTHR12526:SF510">
    <property type="entry name" value="D-INOSITOL 3-PHOSPHATE GLYCOSYLTRANSFERASE"/>
    <property type="match status" value="1"/>
</dbReference>
<dbReference type="Pfam" id="PF00534">
    <property type="entry name" value="Glycos_transf_1"/>
    <property type="match status" value="1"/>
</dbReference>
<evidence type="ECO:0000313" key="5">
    <source>
        <dbReference type="EMBL" id="NMC62755.1"/>
    </source>
</evidence>
<dbReference type="Proteomes" id="UP000524246">
    <property type="component" value="Unassembled WGS sequence"/>
</dbReference>
<reference evidence="5 6" key="1">
    <citation type="journal article" date="2020" name="Biotechnol. Biofuels">
        <title>New insights from the biogas microbiome by comprehensive genome-resolved metagenomics of nearly 1600 species originating from multiple anaerobic digesters.</title>
        <authorList>
            <person name="Campanaro S."/>
            <person name="Treu L."/>
            <person name="Rodriguez-R L.M."/>
            <person name="Kovalovszki A."/>
            <person name="Ziels R.M."/>
            <person name="Maus I."/>
            <person name="Zhu X."/>
            <person name="Kougias P.G."/>
            <person name="Basile A."/>
            <person name="Luo G."/>
            <person name="Schluter A."/>
            <person name="Konstantinidis K.T."/>
            <person name="Angelidaki I."/>
        </authorList>
    </citation>
    <scope>NUCLEOTIDE SEQUENCE [LARGE SCALE GENOMIC DNA]</scope>
    <source>
        <strain evidence="5">AS27yjCOA_65</strain>
    </source>
</reference>
<accession>A0A7X9IJL2</accession>
<evidence type="ECO:0000256" key="2">
    <source>
        <dbReference type="ARBA" id="ARBA00022679"/>
    </source>
</evidence>